<dbReference type="Proteomes" id="UP001168877">
    <property type="component" value="Unassembled WGS sequence"/>
</dbReference>
<accession>A0AA39TM73</accession>
<dbReference type="AlphaFoldDB" id="A0AA39TM73"/>
<proteinExistence type="predicted"/>
<feature type="domain" description="F-box" evidence="1">
    <location>
        <begin position="7"/>
        <end position="47"/>
    </location>
</feature>
<protein>
    <recommendedName>
        <fullName evidence="1">F-box domain-containing protein</fullName>
    </recommendedName>
</protein>
<dbReference type="SUPFAM" id="SSF81383">
    <property type="entry name" value="F-box domain"/>
    <property type="match status" value="1"/>
</dbReference>
<dbReference type="Pfam" id="PF14299">
    <property type="entry name" value="PP2"/>
    <property type="match status" value="1"/>
</dbReference>
<dbReference type="Gene3D" id="1.20.1280.50">
    <property type="match status" value="1"/>
</dbReference>
<dbReference type="Pfam" id="PF00646">
    <property type="entry name" value="F-box"/>
    <property type="match status" value="1"/>
</dbReference>
<evidence type="ECO:0000259" key="1">
    <source>
        <dbReference type="SMART" id="SM00256"/>
    </source>
</evidence>
<evidence type="ECO:0000313" key="2">
    <source>
        <dbReference type="EMBL" id="KAK0608012.1"/>
    </source>
</evidence>
<reference evidence="2" key="1">
    <citation type="journal article" date="2022" name="Plant J.">
        <title>Strategies of tolerance reflected in two North American maple genomes.</title>
        <authorList>
            <person name="McEvoy S.L."/>
            <person name="Sezen U.U."/>
            <person name="Trouern-Trend A."/>
            <person name="McMahon S.M."/>
            <person name="Schaberg P.G."/>
            <person name="Yang J."/>
            <person name="Wegrzyn J.L."/>
            <person name="Swenson N.G."/>
        </authorList>
    </citation>
    <scope>NUCLEOTIDE SEQUENCE</scope>
    <source>
        <strain evidence="2">NS2018</strain>
    </source>
</reference>
<dbReference type="SMART" id="SM00256">
    <property type="entry name" value="FBOX"/>
    <property type="match status" value="1"/>
</dbReference>
<dbReference type="InterPro" id="IPR025886">
    <property type="entry name" value="PP2-like"/>
</dbReference>
<reference evidence="2" key="2">
    <citation type="submission" date="2023-06" db="EMBL/GenBank/DDBJ databases">
        <authorList>
            <person name="Swenson N.G."/>
            <person name="Wegrzyn J.L."/>
            <person name="Mcevoy S.L."/>
        </authorList>
    </citation>
    <scope>NUCLEOTIDE SEQUENCE</scope>
    <source>
        <strain evidence="2">NS2018</strain>
        <tissue evidence="2">Leaf</tissue>
    </source>
</reference>
<sequence>MDVSVILPEECISHIISNTSPRDACRSSMVSPHFKSAADSDYVWESFLPTDYQQIISNLVSPSSSLSSLSKKDLYLHLCHNPILINNGTMSFSLEKESGKKCYMVGARGLTVVWGETPAYWIWPSLPESRFSEVCELNYVWWLNVKGTIDTKILSPNTTYAVYFVFSSAKSNHGLQTRPIELSVHFEGSEGPQRRRVFLNPPEDMPRLTPDRGDGWSEIDMGGFFNENGDDGTVVSTLFDFDQFNIKRGFIVEGIEFRPRNG</sequence>
<comment type="caution">
    <text evidence="2">The sequence shown here is derived from an EMBL/GenBank/DDBJ whole genome shotgun (WGS) entry which is preliminary data.</text>
</comment>
<evidence type="ECO:0000313" key="3">
    <source>
        <dbReference type="Proteomes" id="UP001168877"/>
    </source>
</evidence>
<gene>
    <name evidence="2" type="ORF">LWI29_024098</name>
</gene>
<dbReference type="InterPro" id="IPR001810">
    <property type="entry name" value="F-box_dom"/>
</dbReference>
<name>A0AA39TM73_ACESA</name>
<dbReference type="CDD" id="cd22162">
    <property type="entry name" value="F-box_AtSKIP3-like"/>
    <property type="match status" value="1"/>
</dbReference>
<dbReference type="EMBL" id="JAUESC010000001">
    <property type="protein sequence ID" value="KAK0608012.1"/>
    <property type="molecule type" value="Genomic_DNA"/>
</dbReference>
<dbReference type="PANTHER" id="PTHR32278">
    <property type="entry name" value="F-BOX DOMAIN-CONTAINING PROTEIN"/>
    <property type="match status" value="1"/>
</dbReference>
<keyword evidence="3" id="KW-1185">Reference proteome</keyword>
<dbReference type="InterPro" id="IPR036047">
    <property type="entry name" value="F-box-like_dom_sf"/>
</dbReference>
<dbReference type="PANTHER" id="PTHR32278:SF135">
    <property type="entry name" value="F-BOX PROTEIN PP2-B12"/>
    <property type="match status" value="1"/>
</dbReference>
<organism evidence="2 3">
    <name type="scientific">Acer saccharum</name>
    <name type="common">Sugar maple</name>
    <dbReference type="NCBI Taxonomy" id="4024"/>
    <lineage>
        <taxon>Eukaryota</taxon>
        <taxon>Viridiplantae</taxon>
        <taxon>Streptophyta</taxon>
        <taxon>Embryophyta</taxon>
        <taxon>Tracheophyta</taxon>
        <taxon>Spermatophyta</taxon>
        <taxon>Magnoliopsida</taxon>
        <taxon>eudicotyledons</taxon>
        <taxon>Gunneridae</taxon>
        <taxon>Pentapetalae</taxon>
        <taxon>rosids</taxon>
        <taxon>malvids</taxon>
        <taxon>Sapindales</taxon>
        <taxon>Sapindaceae</taxon>
        <taxon>Hippocastanoideae</taxon>
        <taxon>Acereae</taxon>
        <taxon>Acer</taxon>
    </lineage>
</organism>